<keyword evidence="3" id="KW-1185">Reference proteome</keyword>
<sequence length="66" mass="8084">MGKARRKDYFMRNNRQRSIAKGRHEQQLVQQQKQHSEEKADLFDPEHLNEIIDKRDKPLGKLRKWK</sequence>
<evidence type="ECO:0000313" key="2">
    <source>
        <dbReference type="EMBL" id="CAG8463452.1"/>
    </source>
</evidence>
<organism evidence="2 3">
    <name type="scientific">Funneliformis mosseae</name>
    <name type="common">Endomycorrhizal fungus</name>
    <name type="synonym">Glomus mosseae</name>
    <dbReference type="NCBI Taxonomy" id="27381"/>
    <lineage>
        <taxon>Eukaryota</taxon>
        <taxon>Fungi</taxon>
        <taxon>Fungi incertae sedis</taxon>
        <taxon>Mucoromycota</taxon>
        <taxon>Glomeromycotina</taxon>
        <taxon>Glomeromycetes</taxon>
        <taxon>Glomerales</taxon>
        <taxon>Glomeraceae</taxon>
        <taxon>Funneliformis</taxon>
    </lineage>
</organism>
<feature type="compositionally biased region" description="Basic and acidic residues" evidence="1">
    <location>
        <begin position="34"/>
        <end position="45"/>
    </location>
</feature>
<proteinExistence type="predicted"/>
<dbReference type="EMBL" id="CAJVPP010000270">
    <property type="protein sequence ID" value="CAG8463452.1"/>
    <property type="molecule type" value="Genomic_DNA"/>
</dbReference>
<feature type="region of interest" description="Disordered" evidence="1">
    <location>
        <begin position="1"/>
        <end position="45"/>
    </location>
</feature>
<protein>
    <submittedName>
        <fullName evidence="2">7194_t:CDS:1</fullName>
    </submittedName>
</protein>
<feature type="non-terminal residue" evidence="2">
    <location>
        <position position="66"/>
    </location>
</feature>
<name>A0A9N8Z265_FUNMO</name>
<gene>
    <name evidence="2" type="ORF">FMOSSE_LOCUS2159</name>
</gene>
<comment type="caution">
    <text evidence="2">The sequence shown here is derived from an EMBL/GenBank/DDBJ whole genome shotgun (WGS) entry which is preliminary data.</text>
</comment>
<reference evidence="2" key="1">
    <citation type="submission" date="2021-06" db="EMBL/GenBank/DDBJ databases">
        <authorList>
            <person name="Kallberg Y."/>
            <person name="Tangrot J."/>
            <person name="Rosling A."/>
        </authorList>
    </citation>
    <scope>NUCLEOTIDE SEQUENCE</scope>
    <source>
        <strain evidence="2">87-6 pot B 2015</strain>
    </source>
</reference>
<evidence type="ECO:0000256" key="1">
    <source>
        <dbReference type="SAM" id="MobiDB-lite"/>
    </source>
</evidence>
<evidence type="ECO:0000313" key="3">
    <source>
        <dbReference type="Proteomes" id="UP000789375"/>
    </source>
</evidence>
<dbReference type="AlphaFoldDB" id="A0A9N8Z265"/>
<accession>A0A9N8Z265</accession>
<dbReference type="Proteomes" id="UP000789375">
    <property type="component" value="Unassembled WGS sequence"/>
</dbReference>